<reference evidence="1" key="1">
    <citation type="submission" date="2018-02" db="EMBL/GenBank/DDBJ databases">
        <title>Rhizophora mucronata_Transcriptome.</title>
        <authorList>
            <person name="Meera S.P."/>
            <person name="Sreeshan A."/>
            <person name="Augustine A."/>
        </authorList>
    </citation>
    <scope>NUCLEOTIDE SEQUENCE</scope>
    <source>
        <tissue evidence="1">Leaf</tissue>
    </source>
</reference>
<sequence>MFPLYLFLNPHLYIYTQGHALLAREKLKARDDLA</sequence>
<dbReference type="EMBL" id="GGEC01056734">
    <property type="protein sequence ID" value="MBX37218.1"/>
    <property type="molecule type" value="Transcribed_RNA"/>
</dbReference>
<accession>A0A2P2N430</accession>
<proteinExistence type="predicted"/>
<protein>
    <submittedName>
        <fullName evidence="1">Uncharacterized protein</fullName>
    </submittedName>
</protein>
<name>A0A2P2N430_RHIMU</name>
<evidence type="ECO:0000313" key="1">
    <source>
        <dbReference type="EMBL" id="MBX37218.1"/>
    </source>
</evidence>
<dbReference type="AlphaFoldDB" id="A0A2P2N430"/>
<organism evidence="1">
    <name type="scientific">Rhizophora mucronata</name>
    <name type="common">Asiatic mangrove</name>
    <dbReference type="NCBI Taxonomy" id="61149"/>
    <lineage>
        <taxon>Eukaryota</taxon>
        <taxon>Viridiplantae</taxon>
        <taxon>Streptophyta</taxon>
        <taxon>Embryophyta</taxon>
        <taxon>Tracheophyta</taxon>
        <taxon>Spermatophyta</taxon>
        <taxon>Magnoliopsida</taxon>
        <taxon>eudicotyledons</taxon>
        <taxon>Gunneridae</taxon>
        <taxon>Pentapetalae</taxon>
        <taxon>rosids</taxon>
        <taxon>fabids</taxon>
        <taxon>Malpighiales</taxon>
        <taxon>Rhizophoraceae</taxon>
        <taxon>Rhizophora</taxon>
    </lineage>
</organism>